<accession>A0A0P0P3T8</accession>
<dbReference type="GO" id="GO:0006281">
    <property type="term" value="P:DNA repair"/>
    <property type="evidence" value="ECO:0007669"/>
    <property type="project" value="TreeGrafter"/>
</dbReference>
<keyword evidence="1" id="KW-0704">Schiff base</keyword>
<dbReference type="GO" id="GO:0050194">
    <property type="term" value="F:phosphonoacetaldehyde hydrolase activity"/>
    <property type="evidence" value="ECO:0007669"/>
    <property type="project" value="UniProtKB-UniRule"/>
</dbReference>
<dbReference type="Gene3D" id="3.40.50.1000">
    <property type="entry name" value="HAD superfamily/HAD-like"/>
    <property type="match status" value="1"/>
</dbReference>
<comment type="catalytic activity">
    <reaction evidence="1">
        <text>phosphonoacetaldehyde + H2O = acetaldehyde + phosphate + H(+)</text>
        <dbReference type="Rhea" id="RHEA:18905"/>
        <dbReference type="ChEBI" id="CHEBI:15343"/>
        <dbReference type="ChEBI" id="CHEBI:15377"/>
        <dbReference type="ChEBI" id="CHEBI:15378"/>
        <dbReference type="ChEBI" id="CHEBI:43474"/>
        <dbReference type="ChEBI" id="CHEBI:58383"/>
        <dbReference type="EC" id="3.11.1.1"/>
    </reaction>
</comment>
<dbReference type="InterPro" id="IPR036412">
    <property type="entry name" value="HAD-like_sf"/>
</dbReference>
<keyword evidence="3" id="KW-1185">Reference proteome</keyword>
<evidence type="ECO:0000313" key="3">
    <source>
        <dbReference type="Proteomes" id="UP000056905"/>
    </source>
</evidence>
<dbReference type="STRING" id="69395.AQ619_06870"/>
<dbReference type="InterPro" id="IPR006323">
    <property type="entry name" value="Phosphonoacetald_hydro"/>
</dbReference>
<dbReference type="Pfam" id="PF00702">
    <property type="entry name" value="Hydrolase"/>
    <property type="match status" value="1"/>
</dbReference>
<dbReference type="InterPro" id="IPR023214">
    <property type="entry name" value="HAD_sf"/>
</dbReference>
<evidence type="ECO:0000313" key="2">
    <source>
        <dbReference type="EMBL" id="ALL15240.1"/>
    </source>
</evidence>
<dbReference type="Gene3D" id="1.10.150.240">
    <property type="entry name" value="Putative phosphatase, domain 2"/>
    <property type="match status" value="1"/>
</dbReference>
<sequence>MIDYGCCAPVLALRGVFAEAGIDLAEVEARADMGKAKRDHLRAILATPAVGKQWVERYGRTPDEGDVSRLHDAVEPRMQAAARDCAQLIPGAARIVADLRAAGVLIGSTTGYTRPMMADILPLAAAQGYAPDVLVCAGETLQGRPSPLMMWKALVDLGAWPARACVKVDDAVVGIGEGLEVGAWTVGLSASGNGVGLDQDALAALPASERGRRIAAAAQALSDAGAHYVVESVADLGPILKDIEARIVRGENPTERTHP</sequence>
<comment type="caution">
    <text evidence="1">Lacks conserved residue(s) required for the propagation of feature annotation.</text>
</comment>
<comment type="function">
    <text evidence="1">Involved in phosphonate degradation.</text>
</comment>
<protein>
    <recommendedName>
        <fullName evidence="1">Phosphonoacetaldehyde hydrolase</fullName>
        <shortName evidence="1">Phosphonatase</shortName>
        <ecNumber evidence="1">3.11.1.1</ecNumber>
    </recommendedName>
    <alternativeName>
        <fullName evidence="1">Phosphonoacetaldehyde phosphonohydrolase</fullName>
    </alternativeName>
</protein>
<proteinExistence type="inferred from homology"/>
<comment type="subunit">
    <text evidence="1">Homodimer.</text>
</comment>
<dbReference type="Proteomes" id="UP000056905">
    <property type="component" value="Chromosome"/>
</dbReference>
<name>A0A0P0P3T8_9CAUL</name>
<feature type="active site" description="Schiff-base intermediate with substrate" evidence="1">
    <location>
        <position position="37"/>
    </location>
</feature>
<dbReference type="AlphaFoldDB" id="A0A0P0P3T8"/>
<comment type="similarity">
    <text evidence="1">Belongs to the HAD-like hydrolase superfamily. PhnX family.</text>
</comment>
<feature type="binding site" evidence="1">
    <location>
        <position position="170"/>
    </location>
    <ligand>
        <name>Mg(2+)</name>
        <dbReference type="ChEBI" id="CHEBI:18420"/>
    </ligand>
</feature>
<keyword evidence="1" id="KW-0460">Magnesium</keyword>
<organism evidence="2 3">
    <name type="scientific">Caulobacter henricii</name>
    <dbReference type="NCBI Taxonomy" id="69395"/>
    <lineage>
        <taxon>Bacteria</taxon>
        <taxon>Pseudomonadati</taxon>
        <taxon>Pseudomonadota</taxon>
        <taxon>Alphaproteobacteria</taxon>
        <taxon>Caulobacterales</taxon>
        <taxon>Caulobacteraceae</taxon>
        <taxon>Caulobacter</taxon>
    </lineage>
</organism>
<dbReference type="EC" id="3.11.1.1" evidence="1"/>
<dbReference type="PANTHER" id="PTHR43434">
    <property type="entry name" value="PHOSPHOGLYCOLATE PHOSPHATASE"/>
    <property type="match status" value="1"/>
</dbReference>
<comment type="cofactor">
    <cofactor evidence="1">
        <name>Mg(2+)</name>
        <dbReference type="ChEBI" id="CHEBI:18420"/>
    </cofactor>
    <text evidence="1">Binds 1 Mg(2+) ion per subunit.</text>
</comment>
<keyword evidence="1 2" id="KW-0378">Hydrolase</keyword>
<dbReference type="GO" id="GO:0019700">
    <property type="term" value="P:organic phosphonate catabolic process"/>
    <property type="evidence" value="ECO:0007669"/>
    <property type="project" value="InterPro"/>
</dbReference>
<reference evidence="2 3" key="1">
    <citation type="submission" date="2015-10" db="EMBL/GenBank/DDBJ databases">
        <title>Conservation of the essential genome among Caulobacter and Brevundimonas species.</title>
        <authorList>
            <person name="Scott D."/>
            <person name="Ely B."/>
        </authorList>
    </citation>
    <scope>NUCLEOTIDE SEQUENCE [LARGE SCALE GENOMIC DNA]</scope>
    <source>
        <strain evidence="2 3">CB4</strain>
    </source>
</reference>
<dbReference type="NCBIfam" id="TIGR01422">
    <property type="entry name" value="phosphonatase"/>
    <property type="match status" value="1"/>
</dbReference>
<dbReference type="GO" id="GO:0005829">
    <property type="term" value="C:cytosol"/>
    <property type="evidence" value="ECO:0007669"/>
    <property type="project" value="TreeGrafter"/>
</dbReference>
<evidence type="ECO:0000256" key="1">
    <source>
        <dbReference type="HAMAP-Rule" id="MF_01375"/>
    </source>
</evidence>
<dbReference type="KEGG" id="chq:AQ619_06870"/>
<dbReference type="InterPro" id="IPR023198">
    <property type="entry name" value="PGP-like_dom2"/>
</dbReference>
<dbReference type="EMBL" id="CP013002">
    <property type="protein sequence ID" value="ALL15240.1"/>
    <property type="molecule type" value="Genomic_DNA"/>
</dbReference>
<dbReference type="InterPro" id="IPR050155">
    <property type="entry name" value="HAD-like_hydrolase_sf"/>
</dbReference>
<dbReference type="HAMAP" id="MF_01375">
    <property type="entry name" value="PhnX"/>
    <property type="match status" value="1"/>
</dbReference>
<keyword evidence="1" id="KW-0479">Metal-binding</keyword>
<dbReference type="SUPFAM" id="SSF56784">
    <property type="entry name" value="HAD-like"/>
    <property type="match status" value="1"/>
</dbReference>
<gene>
    <name evidence="1" type="primary">phnX</name>
    <name evidence="2" type="ORF">AQ619_06870</name>
</gene>
<dbReference type="GO" id="GO:0000287">
    <property type="term" value="F:magnesium ion binding"/>
    <property type="evidence" value="ECO:0007669"/>
    <property type="project" value="UniProtKB-UniRule"/>
</dbReference>
<dbReference type="GO" id="GO:0008967">
    <property type="term" value="F:phosphoglycolate phosphatase activity"/>
    <property type="evidence" value="ECO:0007669"/>
    <property type="project" value="TreeGrafter"/>
</dbReference>
<dbReference type="PANTHER" id="PTHR43434:SF19">
    <property type="entry name" value="PHOSPHONOACETALDEHYDE HYDROLASE"/>
    <property type="match status" value="1"/>
</dbReference>